<keyword evidence="4 5" id="KW-0175">Coiled coil</keyword>
<feature type="coiled-coil region" evidence="5">
    <location>
        <begin position="846"/>
        <end position="905"/>
    </location>
</feature>
<dbReference type="PANTHER" id="PTHR13222">
    <property type="entry name" value="RB1-INDUCIBLE COILED-COIL"/>
    <property type="match status" value="1"/>
</dbReference>
<keyword evidence="2" id="KW-0653">Protein transport</keyword>
<dbReference type="Pfam" id="PF04108">
    <property type="entry name" value="ATG17_like"/>
    <property type="match status" value="1"/>
</dbReference>
<dbReference type="Pfam" id="PF10377">
    <property type="entry name" value="ATG11"/>
    <property type="match status" value="1"/>
</dbReference>
<dbReference type="InterPro" id="IPR040040">
    <property type="entry name" value="ATG11"/>
</dbReference>
<protein>
    <submittedName>
        <fullName evidence="10">RB1-inducible coiled-coil protein 1-like isoform X1</fullName>
    </submittedName>
</protein>
<dbReference type="InterPro" id="IPR019460">
    <property type="entry name" value="Atg11_C"/>
</dbReference>
<dbReference type="Gene3D" id="3.10.20.90">
    <property type="entry name" value="Phosphatidylinositol 3-kinase Catalytic Subunit, Chain A, domain 1"/>
    <property type="match status" value="1"/>
</dbReference>
<evidence type="ECO:0000256" key="5">
    <source>
        <dbReference type="SAM" id="Coils"/>
    </source>
</evidence>
<dbReference type="GeneID" id="106464521"/>
<evidence type="ECO:0000256" key="1">
    <source>
        <dbReference type="ARBA" id="ARBA00022448"/>
    </source>
</evidence>
<feature type="domain" description="Autophagy protein ATG17-like" evidence="7">
    <location>
        <begin position="119"/>
        <end position="462"/>
    </location>
</feature>
<gene>
    <name evidence="10" type="primary">LOC106464521</name>
</gene>
<evidence type="ECO:0000256" key="6">
    <source>
        <dbReference type="SAM" id="MobiDB-lite"/>
    </source>
</evidence>
<feature type="compositionally biased region" description="Polar residues" evidence="6">
    <location>
        <begin position="1415"/>
        <end position="1424"/>
    </location>
</feature>
<sequence>MLYIFHVETGMMMTFDINLALETVAHLKGVISKECKIPEEKQVLLASGGETLDHPNRVCSYSAGTDTSPIFLFSKVAIESPSPPVPSIDYGTSPDMKIYVESCIDLPSTYETVLNRAHLAQQFHELAKKQASTCKNLVHDQHLQQQGWAAVVANLDDITRAFRSRTETFKQNFSEYLQSRSYKVELLHNFSHDLSLLSKIPILPSLLCGVSQQVTDSLHGDSTALTLLQWISSQDNQSSLEHVADQCLRGLEQFSGSTLHVLCGEIADTLEKLDNADMKEVKGLEARLYGLEKLMFEAQRIVREQNDLAQAFVQNQTRASNIGDTSILPDLCTCHSKQLQLMLKNHVQLEGILQRCMDAKKELSSNLHIRLGWIMYVEGKISDLDNKLSIYHEHLKRLKCHLDVVEQIHLTPQVYIAAVVEVVRRREFSTAFMQWANSLSEHSVHEYEVEVTTRKAFNEKIANHFLQSLFPGMEDLPPPFAINRPEPFDQELPSIFEEDVEELKKKLPEFVENFISLSENTEKHIATVQKLSEFTEYRFLSNEQQNTTHRAFDSRVIARSKMLTTSDEEDLAARDFSHVQQTAEYTLREQITEKEQCSCVKKIPVTSMEVPGISHRDWKEYSGEGFEPFGSKEESEFFPKPVIFKQCFHQHRAADSEHKKVLTEKLGIRKAHSDGDIKKTLRDFPLSNSNFVSHDFLTADFYIDESLPSSYTESNGTSGAGRGSHMVKSHHQVIAELQKQLEEKHSTLLDVQEELQSNKLKLYQLQSTVTALEDLAKLVQRSLRSDLANLQDKVLQSRQGVLENLLSLSSKVQQAVEHVHVELGQIQKQAVQEVLDIAEKEHLVEIQHYQQQLDVKMHKLKDAHQEIEVYHQQMVSQADMIDNVKHELETSIQQFQREIEKERKEVLQKMTMENEFELESLGVELMKTSSEGIQELSLSLKEKETQSQLLYKDKQSFEEALIKCFHQERAVLIQNMEEKFQEHEKKTVEWAIQEAHKNHQKQLERVQKEKEEYIEILKKEITQELENKWQDKVLQLKEELFSEHQKELKDKLAVLENQHEEEIKVLHDKLEQAHKNEMQSLQYCFRMDNSTKTVKEVMDLDTHEQTVADLQQQFEAEENKLLAQAVEIEKRAWEVKLQSTAEELLQKHENEMVELSERLNREHQDQLGSLKARMHAEKQVIFNQAAAQVTREKDVIIEKLKREKEELEMHWKQERGRVVSERTDISSDQRQLFAEAIEREKKTRQNELSETRQKLSENKDVSELGAVGSTTSVIESVMEVSTREDSHSSACKSLCTSSAGDKVSVLTCNIGDVILLCYDDRYQNYLAFYLGPVLHFLHTDSLDALGLKTMSGEPRKLYTLAEVTNKEYCQAKKAQNRYKLSVGSRFYRIKAKSWSKETQSRRQPRGGSTGRKHTGNGNLTASTI</sequence>
<proteinExistence type="predicted"/>
<name>A0ABM1BE30_LIMPO</name>
<dbReference type="InterPro" id="IPR045326">
    <property type="entry name" value="ATG17-like_dom"/>
</dbReference>
<keyword evidence="9" id="KW-1185">Reference proteome</keyword>
<keyword evidence="1" id="KW-0813">Transport</keyword>
<accession>A0ABM1BE30</accession>
<evidence type="ECO:0000256" key="2">
    <source>
        <dbReference type="ARBA" id="ARBA00022927"/>
    </source>
</evidence>
<evidence type="ECO:0000256" key="4">
    <source>
        <dbReference type="ARBA" id="ARBA00023054"/>
    </source>
</evidence>
<feature type="domain" description="Autophagy-related protein 11 C-terminal" evidence="8">
    <location>
        <begin position="1272"/>
        <end position="1392"/>
    </location>
</feature>
<feature type="coiled-coil region" evidence="5">
    <location>
        <begin position="992"/>
        <end position="1076"/>
    </location>
</feature>
<reference evidence="10" key="1">
    <citation type="submission" date="2025-08" db="UniProtKB">
        <authorList>
            <consortium name="RefSeq"/>
        </authorList>
    </citation>
    <scope>IDENTIFICATION</scope>
    <source>
        <tissue evidence="10">Muscle</tissue>
    </source>
</reference>
<feature type="region of interest" description="Disordered" evidence="6">
    <location>
        <begin position="1393"/>
        <end position="1424"/>
    </location>
</feature>
<evidence type="ECO:0000313" key="10">
    <source>
        <dbReference type="RefSeq" id="XP_013780124.1"/>
    </source>
</evidence>
<feature type="coiled-coil region" evidence="5">
    <location>
        <begin position="1100"/>
        <end position="1254"/>
    </location>
</feature>
<evidence type="ECO:0000259" key="8">
    <source>
        <dbReference type="Pfam" id="PF10377"/>
    </source>
</evidence>
<dbReference type="Proteomes" id="UP000694941">
    <property type="component" value="Unplaced"/>
</dbReference>
<evidence type="ECO:0000256" key="3">
    <source>
        <dbReference type="ARBA" id="ARBA00023006"/>
    </source>
</evidence>
<dbReference type="PANTHER" id="PTHR13222:SF1">
    <property type="entry name" value="RB1-INDUCIBLE COILED-COIL PROTEIN 1"/>
    <property type="match status" value="1"/>
</dbReference>
<dbReference type="CDD" id="cd17060">
    <property type="entry name" value="Ubl_RB1CC1"/>
    <property type="match status" value="1"/>
</dbReference>
<evidence type="ECO:0000259" key="7">
    <source>
        <dbReference type="Pfam" id="PF04108"/>
    </source>
</evidence>
<dbReference type="RefSeq" id="XP_013780124.1">
    <property type="nucleotide sequence ID" value="XM_013924670.2"/>
</dbReference>
<evidence type="ECO:0000313" key="9">
    <source>
        <dbReference type="Proteomes" id="UP000694941"/>
    </source>
</evidence>
<organism evidence="9 10">
    <name type="scientific">Limulus polyphemus</name>
    <name type="common">Atlantic horseshoe crab</name>
    <dbReference type="NCBI Taxonomy" id="6850"/>
    <lineage>
        <taxon>Eukaryota</taxon>
        <taxon>Metazoa</taxon>
        <taxon>Ecdysozoa</taxon>
        <taxon>Arthropoda</taxon>
        <taxon>Chelicerata</taxon>
        <taxon>Merostomata</taxon>
        <taxon>Xiphosura</taxon>
        <taxon>Limulidae</taxon>
        <taxon>Limulus</taxon>
    </lineage>
</organism>
<keyword evidence="3" id="KW-0072">Autophagy</keyword>